<keyword evidence="2" id="KW-1133">Transmembrane helix</keyword>
<proteinExistence type="predicted"/>
<reference evidence="4 5" key="1">
    <citation type="submission" date="2023-10" db="EMBL/GenBank/DDBJ databases">
        <title>Noviherbaspirillum sp. CPCC 100848 genome assembly.</title>
        <authorList>
            <person name="Li X.Y."/>
            <person name="Fang X.M."/>
        </authorList>
    </citation>
    <scope>NUCLEOTIDE SEQUENCE [LARGE SCALE GENOMIC DNA]</scope>
    <source>
        <strain evidence="4 5">CPCC 100848</strain>
    </source>
</reference>
<evidence type="ECO:0000313" key="4">
    <source>
        <dbReference type="EMBL" id="MEC4720689.1"/>
    </source>
</evidence>
<dbReference type="Pfam" id="PF00226">
    <property type="entry name" value="DnaJ"/>
    <property type="match status" value="1"/>
</dbReference>
<organism evidence="4 5">
    <name type="scientific">Noviherbaspirillum album</name>
    <dbReference type="NCBI Taxonomy" id="3080276"/>
    <lineage>
        <taxon>Bacteria</taxon>
        <taxon>Pseudomonadati</taxon>
        <taxon>Pseudomonadota</taxon>
        <taxon>Betaproteobacteria</taxon>
        <taxon>Burkholderiales</taxon>
        <taxon>Oxalobacteraceae</taxon>
        <taxon>Noviherbaspirillum</taxon>
    </lineage>
</organism>
<feature type="transmembrane region" description="Helical" evidence="2">
    <location>
        <begin position="83"/>
        <end position="106"/>
    </location>
</feature>
<dbReference type="PROSITE" id="PS50076">
    <property type="entry name" value="DNAJ_2"/>
    <property type="match status" value="1"/>
</dbReference>
<dbReference type="InterPro" id="IPR036869">
    <property type="entry name" value="J_dom_sf"/>
</dbReference>
<evidence type="ECO:0000256" key="1">
    <source>
        <dbReference type="SAM" id="MobiDB-lite"/>
    </source>
</evidence>
<feature type="domain" description="J" evidence="3">
    <location>
        <begin position="3"/>
        <end position="70"/>
    </location>
</feature>
<feature type="region of interest" description="Disordered" evidence="1">
    <location>
        <begin position="129"/>
        <end position="156"/>
    </location>
</feature>
<evidence type="ECO:0000313" key="5">
    <source>
        <dbReference type="Proteomes" id="UP001352263"/>
    </source>
</evidence>
<name>A0ABU6JC09_9BURK</name>
<accession>A0ABU6JC09</accession>
<dbReference type="Gene3D" id="1.10.287.110">
    <property type="entry name" value="DnaJ domain"/>
    <property type="match status" value="1"/>
</dbReference>
<dbReference type="InterPro" id="IPR001623">
    <property type="entry name" value="DnaJ_domain"/>
</dbReference>
<dbReference type="Proteomes" id="UP001352263">
    <property type="component" value="Unassembled WGS sequence"/>
</dbReference>
<sequence length="156" mass="17117">MKTLYELLGVRRQASHIEIELGYRRHLNRHLLGLGMQPLSRRAKQKLQAVRQAYLVLSSPGRRQAYDLDLTQREQRRDRMLDIGGAIIAVSALVIGMGLIVASPYFPAWPDFSADISQQIGQVFGTDAARPTASPASVSSSSPVSTPAQPHLASAR</sequence>
<dbReference type="EMBL" id="JAWIIV010000012">
    <property type="protein sequence ID" value="MEC4720689.1"/>
    <property type="molecule type" value="Genomic_DNA"/>
</dbReference>
<evidence type="ECO:0000259" key="3">
    <source>
        <dbReference type="PROSITE" id="PS50076"/>
    </source>
</evidence>
<protein>
    <submittedName>
        <fullName evidence="4">DnaJ domain-containing protein</fullName>
    </submittedName>
</protein>
<keyword evidence="5" id="KW-1185">Reference proteome</keyword>
<dbReference type="PRINTS" id="PR00625">
    <property type="entry name" value="JDOMAIN"/>
</dbReference>
<keyword evidence="2" id="KW-0472">Membrane</keyword>
<feature type="compositionally biased region" description="Low complexity" evidence="1">
    <location>
        <begin position="129"/>
        <end position="150"/>
    </location>
</feature>
<keyword evidence="2" id="KW-0812">Transmembrane</keyword>
<evidence type="ECO:0000256" key="2">
    <source>
        <dbReference type="SAM" id="Phobius"/>
    </source>
</evidence>
<dbReference type="SUPFAM" id="SSF46565">
    <property type="entry name" value="Chaperone J-domain"/>
    <property type="match status" value="1"/>
</dbReference>
<dbReference type="RefSeq" id="WP_326507398.1">
    <property type="nucleotide sequence ID" value="NZ_JAWIIV010000012.1"/>
</dbReference>
<comment type="caution">
    <text evidence="4">The sequence shown here is derived from an EMBL/GenBank/DDBJ whole genome shotgun (WGS) entry which is preliminary data.</text>
</comment>
<gene>
    <name evidence="4" type="ORF">RY831_16115</name>
</gene>